<evidence type="ECO:0000256" key="4">
    <source>
        <dbReference type="ARBA" id="ARBA00011439"/>
    </source>
</evidence>
<gene>
    <name evidence="11" type="primary">flgH</name>
    <name evidence="14" type="ORF">CWE14_12655</name>
</gene>
<dbReference type="InterPro" id="IPR000527">
    <property type="entry name" value="Flag_Lring"/>
</dbReference>
<dbReference type="PROSITE" id="PS51257">
    <property type="entry name" value="PROKAR_LIPOPROTEIN"/>
    <property type="match status" value="1"/>
</dbReference>
<dbReference type="PANTHER" id="PTHR34933">
    <property type="entry name" value="FLAGELLAR L-RING PROTEIN"/>
    <property type="match status" value="1"/>
</dbReference>
<reference evidence="14 15" key="1">
    <citation type="journal article" date="2011" name="Front. Microbiol.">
        <title>Genomic signatures of strain selection and enhancement in Bacillus atrophaeus var. globigii, a historical biowarfare simulant.</title>
        <authorList>
            <person name="Gibbons H.S."/>
            <person name="Broomall S.M."/>
            <person name="McNew L.A."/>
            <person name="Daligault H."/>
            <person name="Chapman C."/>
            <person name="Bruce D."/>
            <person name="Karavis M."/>
            <person name="Krepps M."/>
            <person name="McGregor P.A."/>
            <person name="Hong C."/>
            <person name="Park K.H."/>
            <person name="Akmal A."/>
            <person name="Feldman A."/>
            <person name="Lin J.S."/>
            <person name="Chang W.E."/>
            <person name="Higgs B.W."/>
            <person name="Demirev P."/>
            <person name="Lindquist J."/>
            <person name="Liem A."/>
            <person name="Fochler E."/>
            <person name="Read T.D."/>
            <person name="Tapia R."/>
            <person name="Johnson S."/>
            <person name="Bishop-Lilly K.A."/>
            <person name="Detter C."/>
            <person name="Han C."/>
            <person name="Sozhamannan S."/>
            <person name="Rosenzweig C.N."/>
            <person name="Skowronski E.W."/>
        </authorList>
    </citation>
    <scope>NUCLEOTIDE SEQUENCE [LARGE SCALE GENOMIC DNA]</scope>
    <source>
        <strain evidence="14 15">Y4G10-17</strain>
    </source>
</reference>
<evidence type="ECO:0000313" key="14">
    <source>
        <dbReference type="EMBL" id="RUO30439.1"/>
    </source>
</evidence>
<keyword evidence="14" id="KW-0969">Cilium</keyword>
<feature type="signal peptide" evidence="13">
    <location>
        <begin position="1"/>
        <end position="22"/>
    </location>
</feature>
<dbReference type="Pfam" id="PF02107">
    <property type="entry name" value="FlgH"/>
    <property type="match status" value="1"/>
</dbReference>
<evidence type="ECO:0000256" key="12">
    <source>
        <dbReference type="SAM" id="MobiDB-lite"/>
    </source>
</evidence>
<evidence type="ECO:0000256" key="6">
    <source>
        <dbReference type="ARBA" id="ARBA00023136"/>
    </source>
</evidence>
<accession>A0A432WDF1</accession>
<keyword evidence="7" id="KW-0564">Palmitate</keyword>
<keyword evidence="14" id="KW-0282">Flagellum</keyword>
<evidence type="ECO:0000256" key="13">
    <source>
        <dbReference type="SAM" id="SignalP"/>
    </source>
</evidence>
<dbReference type="HAMAP" id="MF_00415">
    <property type="entry name" value="FlgH"/>
    <property type="match status" value="1"/>
</dbReference>
<evidence type="ECO:0000256" key="9">
    <source>
        <dbReference type="ARBA" id="ARBA00023237"/>
    </source>
</evidence>
<dbReference type="GO" id="GO:0071973">
    <property type="term" value="P:bacterial-type flagellum-dependent cell motility"/>
    <property type="evidence" value="ECO:0007669"/>
    <property type="project" value="InterPro"/>
</dbReference>
<evidence type="ECO:0000256" key="5">
    <source>
        <dbReference type="ARBA" id="ARBA00022729"/>
    </source>
</evidence>
<dbReference type="GO" id="GO:0009427">
    <property type="term" value="C:bacterial-type flagellum basal body, distal rod, L ring"/>
    <property type="evidence" value="ECO:0007669"/>
    <property type="project" value="InterPro"/>
</dbReference>
<comment type="subcellular location">
    <subcellularLocation>
        <location evidence="11">Cell outer membrane</location>
        <topology evidence="11">Lipid-anchor</topology>
    </subcellularLocation>
    <subcellularLocation>
        <location evidence="11">Bacterial flagellum basal body</location>
    </subcellularLocation>
    <subcellularLocation>
        <location evidence="2">Membrane</location>
        <topology evidence="2">Lipid-anchor</topology>
    </subcellularLocation>
</comment>
<keyword evidence="14" id="KW-0966">Cell projection</keyword>
<dbReference type="EMBL" id="PIPO01000006">
    <property type="protein sequence ID" value="RUO30439.1"/>
    <property type="molecule type" value="Genomic_DNA"/>
</dbReference>
<keyword evidence="5 11" id="KW-0732">Signal</keyword>
<comment type="function">
    <text evidence="1 11">Assembles around the rod to form the L-ring and probably protects the motor/basal body from shearing forces during rotation.</text>
</comment>
<evidence type="ECO:0000256" key="1">
    <source>
        <dbReference type="ARBA" id="ARBA00002591"/>
    </source>
</evidence>
<dbReference type="Proteomes" id="UP000287823">
    <property type="component" value="Unassembled WGS sequence"/>
</dbReference>
<keyword evidence="9 11" id="KW-0998">Cell outer membrane</keyword>
<evidence type="ECO:0000256" key="7">
    <source>
        <dbReference type="ARBA" id="ARBA00023139"/>
    </source>
</evidence>
<comment type="subunit">
    <text evidence="4 11">The basal body constitutes a major portion of the flagellar organelle and consists of four rings (L,P,S, and M) mounted on a central rod.</text>
</comment>
<evidence type="ECO:0000256" key="8">
    <source>
        <dbReference type="ARBA" id="ARBA00023143"/>
    </source>
</evidence>
<dbReference type="PANTHER" id="PTHR34933:SF1">
    <property type="entry name" value="FLAGELLAR L-RING PROTEIN"/>
    <property type="match status" value="1"/>
</dbReference>
<dbReference type="NCBIfam" id="NF001304">
    <property type="entry name" value="PRK00249.1-4"/>
    <property type="match status" value="1"/>
</dbReference>
<dbReference type="RefSeq" id="WP_126799896.1">
    <property type="nucleotide sequence ID" value="NZ_PIPO01000006.1"/>
</dbReference>
<feature type="compositionally biased region" description="Low complexity" evidence="12">
    <location>
        <begin position="81"/>
        <end position="92"/>
    </location>
</feature>
<name>A0A432WDF1_9GAMM</name>
<evidence type="ECO:0000256" key="10">
    <source>
        <dbReference type="ARBA" id="ARBA00023288"/>
    </source>
</evidence>
<feature type="region of interest" description="Disordered" evidence="12">
    <location>
        <begin position="81"/>
        <end position="103"/>
    </location>
</feature>
<evidence type="ECO:0000256" key="11">
    <source>
        <dbReference type="HAMAP-Rule" id="MF_00415"/>
    </source>
</evidence>
<protein>
    <recommendedName>
        <fullName evidence="11">Flagellar L-ring protein</fullName>
    </recommendedName>
    <alternativeName>
        <fullName evidence="11">Basal body L-ring protein</fullName>
    </alternativeName>
</protein>
<dbReference type="GO" id="GO:0003774">
    <property type="term" value="F:cytoskeletal motor activity"/>
    <property type="evidence" value="ECO:0007669"/>
    <property type="project" value="InterPro"/>
</dbReference>
<evidence type="ECO:0000313" key="15">
    <source>
        <dbReference type="Proteomes" id="UP000287823"/>
    </source>
</evidence>
<dbReference type="PRINTS" id="PR01008">
    <property type="entry name" value="FLGLRINGFLGH"/>
</dbReference>
<keyword evidence="15" id="KW-1185">Reference proteome</keyword>
<evidence type="ECO:0000256" key="2">
    <source>
        <dbReference type="ARBA" id="ARBA00004635"/>
    </source>
</evidence>
<dbReference type="AlphaFoldDB" id="A0A432WDF1"/>
<keyword evidence="10 11" id="KW-0449">Lipoprotein</keyword>
<keyword evidence="8 11" id="KW-0975">Bacterial flagellum</keyword>
<sequence>MRNLKRLTGLIALSLAACTSVPEPTPMPDDPYYAPVMPEEQIDPAVANGSLFRGQNVNGLYSDIKARNLGDIITVRLQEQTTASKSASTGTSRNTNVDLPTPTLFGRDVTVSGNPISAGINGGSEFSGDSSADQSNQLQGEITVAVIRVLPNGNLIVRGEKWLTLNNGEEYVRLTGIIRPQDVRSNNTIESNRVANARIEYSGTGSLASAQREGWLTRFFNGPIWPF</sequence>
<keyword evidence="6 11" id="KW-0472">Membrane</keyword>
<dbReference type="NCBIfam" id="NF009338">
    <property type="entry name" value="PRK12698.1"/>
    <property type="match status" value="1"/>
</dbReference>
<comment type="similarity">
    <text evidence="3 11">Belongs to the FlgH family.</text>
</comment>
<dbReference type="GO" id="GO:0009279">
    <property type="term" value="C:cell outer membrane"/>
    <property type="evidence" value="ECO:0007669"/>
    <property type="project" value="UniProtKB-SubCell"/>
</dbReference>
<comment type="caution">
    <text evidence="14">The sequence shown here is derived from an EMBL/GenBank/DDBJ whole genome shotgun (WGS) entry which is preliminary data.</text>
</comment>
<organism evidence="14 15">
    <name type="scientific">Aliidiomarina soli</name>
    <dbReference type="NCBI Taxonomy" id="1928574"/>
    <lineage>
        <taxon>Bacteria</taxon>
        <taxon>Pseudomonadati</taxon>
        <taxon>Pseudomonadota</taxon>
        <taxon>Gammaproteobacteria</taxon>
        <taxon>Alteromonadales</taxon>
        <taxon>Idiomarinaceae</taxon>
        <taxon>Aliidiomarina</taxon>
    </lineage>
</organism>
<proteinExistence type="inferred from homology"/>
<evidence type="ECO:0000256" key="3">
    <source>
        <dbReference type="ARBA" id="ARBA00006929"/>
    </source>
</evidence>
<feature type="chain" id="PRO_5019338110" description="Flagellar L-ring protein" evidence="13">
    <location>
        <begin position="23"/>
        <end position="227"/>
    </location>
</feature>